<dbReference type="PANTHER" id="PTHR45700">
    <property type="entry name" value="UBIQUITIN-PROTEIN LIGASE E3C"/>
    <property type="match status" value="1"/>
</dbReference>
<dbReference type="InterPro" id="IPR035983">
    <property type="entry name" value="Hect_E3_ubiquitin_ligase"/>
</dbReference>
<comment type="catalytic activity">
    <reaction evidence="1">
        <text>S-ubiquitinyl-[E2 ubiquitin-conjugating enzyme]-L-cysteine + [acceptor protein]-L-lysine = [E2 ubiquitin-conjugating enzyme]-L-cysteine + N(6)-ubiquitinyl-[acceptor protein]-L-lysine.</text>
        <dbReference type="EC" id="2.3.2.26"/>
    </reaction>
</comment>
<dbReference type="GO" id="GO:0061630">
    <property type="term" value="F:ubiquitin protein ligase activity"/>
    <property type="evidence" value="ECO:0007669"/>
    <property type="project" value="UniProtKB-EC"/>
</dbReference>
<evidence type="ECO:0000256" key="5">
    <source>
        <dbReference type="PROSITE-ProRule" id="PRU00104"/>
    </source>
</evidence>
<dbReference type="Gene3D" id="3.90.1750.10">
    <property type="entry name" value="Hect, E3 ligase catalytic domains"/>
    <property type="match status" value="1"/>
</dbReference>
<feature type="domain" description="HECT" evidence="6">
    <location>
        <begin position="668"/>
        <end position="1037"/>
    </location>
</feature>
<dbReference type="Pfam" id="PF00632">
    <property type="entry name" value="HECT"/>
    <property type="match status" value="1"/>
</dbReference>
<evidence type="ECO:0000313" key="7">
    <source>
        <dbReference type="WBParaSite" id="TASK_0000504201-mRNA-1"/>
    </source>
</evidence>
<keyword evidence="4 5" id="KW-0833">Ubl conjugation pathway</keyword>
<protein>
    <recommendedName>
        <fullName evidence="2">HECT-type E3 ubiquitin transferase</fullName>
        <ecNumber evidence="2">2.3.2.26</ecNumber>
    </recommendedName>
</protein>
<dbReference type="SMART" id="SM00119">
    <property type="entry name" value="HECTc"/>
    <property type="match status" value="1"/>
</dbReference>
<reference evidence="7" key="1">
    <citation type="submission" date="2016-04" db="UniProtKB">
        <authorList>
            <consortium name="WormBaseParasite"/>
        </authorList>
    </citation>
    <scope>IDENTIFICATION</scope>
</reference>
<evidence type="ECO:0000259" key="6">
    <source>
        <dbReference type="PROSITE" id="PS50237"/>
    </source>
</evidence>
<dbReference type="Gene3D" id="3.30.2160.10">
    <property type="entry name" value="Hect, E3 ligase catalytic domain"/>
    <property type="match status" value="1"/>
</dbReference>
<dbReference type="FunFam" id="3.30.2160.10:FF:000002">
    <property type="entry name" value="Putative Ubiquitin-protein ligase E3C"/>
    <property type="match status" value="1"/>
</dbReference>
<dbReference type="CDD" id="cd00078">
    <property type="entry name" value="HECTc"/>
    <property type="match status" value="1"/>
</dbReference>
<accession>A0A0R3W4Q5</accession>
<organism evidence="7">
    <name type="scientific">Taenia asiatica</name>
    <name type="common">Asian tapeworm</name>
    <dbReference type="NCBI Taxonomy" id="60517"/>
    <lineage>
        <taxon>Eukaryota</taxon>
        <taxon>Metazoa</taxon>
        <taxon>Spiralia</taxon>
        <taxon>Lophotrochozoa</taxon>
        <taxon>Platyhelminthes</taxon>
        <taxon>Cestoda</taxon>
        <taxon>Eucestoda</taxon>
        <taxon>Cyclophyllidea</taxon>
        <taxon>Taeniidae</taxon>
        <taxon>Taenia</taxon>
    </lineage>
</organism>
<dbReference type="InterPro" id="IPR000569">
    <property type="entry name" value="HECT_dom"/>
</dbReference>
<sequence>LIQNRDYLILWISQTRWILSVCVEYFVVLNPANEADSNMMNVLLSFVLTMTNCNQWKILKDSKMKPGLMAITDSFVKDLLAHGLYPALKQLLLKGLALHLPVLTQISLTGIFSLAVRPLLLCDFPPEYISLFVVYILSVPGFVLHLNSLANEAYDVVVREKLCSRVVTYLHESLPAQSILDCGLEGSYALCLIANLIQLSLLEVEVLVDHCEKFCIVLSRLLDLLGGYVGQKNSNLTCWHPILGWFSKPLDNYLQASAPHVASQLRLLWHSRMVRLLFADLYQQEGLGESEETNTLAVPSTSTSVSFARSPRFKFTEHTVGERKAVEGLLPVNPPSFVSRHYGRGFSDRFGLSAFLRQLKNRIPVRKGDLGGGSVTGTPLKYHHHWPRESETPGPENLPNSIKVVCMLYCFTIGSLKEIRNDILAGLTLGDLLPRMWRLISCAGSIKDWAPLLTLPRAGWQLVPHSSHLLHLFAAATSNLLIILDDVEVFEKHKAFEIDELLAIADFFNYLIYETVLLVPNRVLHCFSTDPLSARMSQCPQLSTSNTTTITLFSICLRLLAILYNRDSRCKFTPPHFWLICGVKPSAFVSDLRKEKAHATFLLKHVPHIIARKERVLLFRELVRADKSALGILGQTNCMLDSSAVGAVIMIHRNRIVEDGYQQLANLTPTQLRMKIRVQFINALGLDEVGIDLDGVFKEFLEETLRRVFDPTLNLFRATSDQRLYPSPTSHIQESHLQLFEFVGKLLAKAVYEGIIVDVPFANFFLTQVLGRQRASCYSFLDELATLDRDLYKSLTYIKHYEGDVSDLELTFSYDEDCLGRMVVHDLVPGGRYITVNNDLKISYVHRMAMFRMYKQIRGQTASFIRGFYSIINPDWLAMFSPMELQQLISGDSVNFDLEDLKQHTKYSGGFYSNHRVITWLWDILKKDFSDEERGLFLKFVTSCSKPPLLGFAYLEPPFCIRCVQYINEDQDMGDTLGSVLKGFFGFGSRRGGEEQARLPSASTCFNLLKLPNYASRATLRDKLRYAIHSNAGFELS</sequence>
<dbReference type="PROSITE" id="PS50237">
    <property type="entry name" value="HECT"/>
    <property type="match status" value="1"/>
</dbReference>
<evidence type="ECO:0000256" key="2">
    <source>
        <dbReference type="ARBA" id="ARBA00012485"/>
    </source>
</evidence>
<feature type="active site" description="Glycyl thioester intermediate" evidence="5">
    <location>
        <position position="1005"/>
    </location>
</feature>
<evidence type="ECO:0000256" key="3">
    <source>
        <dbReference type="ARBA" id="ARBA00022679"/>
    </source>
</evidence>
<name>A0A0R3W4Q5_TAEAS</name>
<keyword evidence="3" id="KW-0808">Transferase</keyword>
<dbReference type="WBParaSite" id="TASK_0000504201-mRNA-1">
    <property type="protein sequence ID" value="TASK_0000504201-mRNA-1"/>
    <property type="gene ID" value="TASK_0000504201"/>
</dbReference>
<dbReference type="InterPro" id="IPR044611">
    <property type="entry name" value="E3A/B/C-like"/>
</dbReference>
<dbReference type="STRING" id="60517.A0A0R3W4Q5"/>
<evidence type="ECO:0000256" key="4">
    <source>
        <dbReference type="ARBA" id="ARBA00022786"/>
    </source>
</evidence>
<dbReference type="PANTHER" id="PTHR45700:SF3">
    <property type="entry name" value="UBIQUITIN-PROTEIN LIGASE E3B"/>
    <property type="match status" value="1"/>
</dbReference>
<dbReference type="AlphaFoldDB" id="A0A0R3W4Q5"/>
<dbReference type="Gene3D" id="3.30.2410.10">
    <property type="entry name" value="Hect, E3 ligase catalytic domain"/>
    <property type="match status" value="1"/>
</dbReference>
<dbReference type="GO" id="GO:0006511">
    <property type="term" value="P:ubiquitin-dependent protein catabolic process"/>
    <property type="evidence" value="ECO:0007669"/>
    <property type="project" value="TreeGrafter"/>
</dbReference>
<dbReference type="GO" id="GO:0000209">
    <property type="term" value="P:protein polyubiquitination"/>
    <property type="evidence" value="ECO:0007669"/>
    <property type="project" value="InterPro"/>
</dbReference>
<proteinExistence type="predicted"/>
<evidence type="ECO:0000256" key="1">
    <source>
        <dbReference type="ARBA" id="ARBA00000885"/>
    </source>
</evidence>
<dbReference type="FunFam" id="3.30.2410.10:FF:000011">
    <property type="entry name" value="Putative Ubiquitin-protein ligase E3C"/>
    <property type="match status" value="1"/>
</dbReference>
<dbReference type="EC" id="2.3.2.26" evidence="2"/>
<dbReference type="SUPFAM" id="SSF56204">
    <property type="entry name" value="Hect, E3 ligase catalytic domain"/>
    <property type="match status" value="1"/>
</dbReference>